<dbReference type="Pfam" id="PF00728">
    <property type="entry name" value="Glyco_hydro_20"/>
    <property type="match status" value="1"/>
</dbReference>
<dbReference type="InterPro" id="IPR010987">
    <property type="entry name" value="Glutathione-S-Trfase_C-like"/>
</dbReference>
<organism evidence="10 11">
    <name type="scientific">Mucor flavus</name>
    <dbReference type="NCBI Taxonomy" id="439312"/>
    <lineage>
        <taxon>Eukaryota</taxon>
        <taxon>Fungi</taxon>
        <taxon>Fungi incertae sedis</taxon>
        <taxon>Mucoromycota</taxon>
        <taxon>Mucoromycotina</taxon>
        <taxon>Mucoromycetes</taxon>
        <taxon>Mucorales</taxon>
        <taxon>Mucorineae</taxon>
        <taxon>Mucoraceae</taxon>
        <taxon>Mucor</taxon>
    </lineage>
</organism>
<dbReference type="EMBL" id="BAABUK010000044">
    <property type="protein sequence ID" value="GAA5817558.1"/>
    <property type="molecule type" value="Genomic_DNA"/>
</dbReference>
<dbReference type="CDD" id="cd00299">
    <property type="entry name" value="GST_C_family"/>
    <property type="match status" value="1"/>
</dbReference>
<dbReference type="InterPro" id="IPR015883">
    <property type="entry name" value="Glyco_hydro_20_cat"/>
</dbReference>
<evidence type="ECO:0000256" key="6">
    <source>
        <dbReference type="ARBA" id="ARBA00023180"/>
    </source>
</evidence>
<evidence type="ECO:0000259" key="8">
    <source>
        <dbReference type="PROSITE" id="PS50404"/>
    </source>
</evidence>
<dbReference type="Pfam" id="PF14845">
    <property type="entry name" value="Glycohydro_20b2"/>
    <property type="match status" value="1"/>
</dbReference>
<dbReference type="Proteomes" id="UP001473302">
    <property type="component" value="Unassembled WGS sequence"/>
</dbReference>
<evidence type="ECO:0000313" key="10">
    <source>
        <dbReference type="EMBL" id="GAA5817558.1"/>
    </source>
</evidence>
<dbReference type="Gene3D" id="1.20.1050.10">
    <property type="match status" value="1"/>
</dbReference>
<comment type="caution">
    <text evidence="10">The sequence shown here is derived from an EMBL/GenBank/DDBJ whole genome shotgun (WGS) entry which is preliminary data.</text>
</comment>
<keyword evidence="5" id="KW-0378">Hydrolase</keyword>
<dbReference type="InterPro" id="IPR025705">
    <property type="entry name" value="Beta_hexosaminidase_sua/sub"/>
</dbReference>
<evidence type="ECO:0000259" key="9">
    <source>
        <dbReference type="PROSITE" id="PS50405"/>
    </source>
</evidence>
<dbReference type="SUPFAM" id="SSF51445">
    <property type="entry name" value="(Trans)glycosidases"/>
    <property type="match status" value="1"/>
</dbReference>
<dbReference type="InterPro" id="IPR017853">
    <property type="entry name" value="GH"/>
</dbReference>
<name>A0ABP9ZEL1_9FUNG</name>
<reference evidence="10 11" key="1">
    <citation type="submission" date="2024-04" db="EMBL/GenBank/DDBJ databases">
        <title>genome sequences of Mucor flavus KT1a and Helicostylum pulchrum KT1b strains isolated from the surface of a dry-aged beef.</title>
        <authorList>
            <person name="Toyotome T."/>
            <person name="Hosono M."/>
            <person name="Torimaru M."/>
            <person name="Fukuda K."/>
            <person name="Mikami N."/>
        </authorList>
    </citation>
    <scope>NUCLEOTIDE SEQUENCE [LARGE SCALE GENOMIC DNA]</scope>
    <source>
        <strain evidence="10 11">KT1a</strain>
    </source>
</reference>
<protein>
    <recommendedName>
        <fullName evidence="3">beta-N-acetylhexosaminidase</fullName>
        <ecNumber evidence="3">3.2.1.52</ecNumber>
    </recommendedName>
</protein>
<evidence type="ECO:0000256" key="3">
    <source>
        <dbReference type="ARBA" id="ARBA00012663"/>
    </source>
</evidence>
<dbReference type="InterPro" id="IPR029018">
    <property type="entry name" value="Hex-like_dom2"/>
</dbReference>
<evidence type="ECO:0000256" key="7">
    <source>
        <dbReference type="ARBA" id="ARBA00023295"/>
    </source>
</evidence>
<dbReference type="Pfam" id="PF13417">
    <property type="entry name" value="GST_N_3"/>
    <property type="match status" value="1"/>
</dbReference>
<dbReference type="InterPro" id="IPR040079">
    <property type="entry name" value="Glutathione_S-Trfase"/>
</dbReference>
<dbReference type="PRINTS" id="PR00738">
    <property type="entry name" value="GLHYDRLASE20"/>
</dbReference>
<feature type="domain" description="GST C-terminal" evidence="9">
    <location>
        <begin position="82"/>
        <end position="222"/>
    </location>
</feature>
<evidence type="ECO:0000256" key="4">
    <source>
        <dbReference type="ARBA" id="ARBA00022729"/>
    </source>
</evidence>
<evidence type="ECO:0000313" key="11">
    <source>
        <dbReference type="Proteomes" id="UP001473302"/>
    </source>
</evidence>
<comment type="catalytic activity">
    <reaction evidence="1">
        <text>Hydrolysis of terminal non-reducing N-acetyl-D-hexosamine residues in N-acetyl-beta-D-hexosaminides.</text>
        <dbReference type="EC" id="3.2.1.52"/>
    </reaction>
</comment>
<keyword evidence="6" id="KW-0325">Glycoprotein</keyword>
<dbReference type="SUPFAM" id="SSF52833">
    <property type="entry name" value="Thioredoxin-like"/>
    <property type="match status" value="1"/>
</dbReference>
<dbReference type="InterPro" id="IPR004046">
    <property type="entry name" value="GST_C"/>
</dbReference>
<dbReference type="SUPFAM" id="SSF47616">
    <property type="entry name" value="GST C-terminal domain-like"/>
    <property type="match status" value="1"/>
</dbReference>
<dbReference type="InterPro" id="IPR036282">
    <property type="entry name" value="Glutathione-S-Trfase_C_sf"/>
</dbReference>
<dbReference type="PANTHER" id="PTHR22600">
    <property type="entry name" value="BETA-HEXOSAMINIDASE"/>
    <property type="match status" value="1"/>
</dbReference>
<dbReference type="PANTHER" id="PTHR22600:SF26">
    <property type="entry name" value="BETA-N-ACETYLHEXOSAMINIDASE"/>
    <property type="match status" value="1"/>
</dbReference>
<evidence type="ECO:0000256" key="1">
    <source>
        <dbReference type="ARBA" id="ARBA00001231"/>
    </source>
</evidence>
<keyword evidence="7" id="KW-0326">Glycosidase</keyword>
<dbReference type="PROSITE" id="PS50404">
    <property type="entry name" value="GST_NTER"/>
    <property type="match status" value="1"/>
</dbReference>
<dbReference type="SFLD" id="SFLDS00019">
    <property type="entry name" value="Glutathione_Transferase_(cytos"/>
    <property type="match status" value="1"/>
</dbReference>
<dbReference type="Gene3D" id="3.20.20.80">
    <property type="entry name" value="Glycosidases"/>
    <property type="match status" value="1"/>
</dbReference>
<gene>
    <name evidence="10" type="ORF">MFLAVUS_011106</name>
</gene>
<dbReference type="Gene3D" id="3.40.30.10">
    <property type="entry name" value="Glutaredoxin"/>
    <property type="match status" value="1"/>
</dbReference>
<keyword evidence="11" id="KW-1185">Reference proteome</keyword>
<proteinExistence type="inferred from homology"/>
<accession>A0ABP9ZEL1</accession>
<comment type="similarity">
    <text evidence="2">Belongs to the glycosyl hydrolase 20 family.</text>
</comment>
<evidence type="ECO:0000256" key="5">
    <source>
        <dbReference type="ARBA" id="ARBA00022801"/>
    </source>
</evidence>
<keyword evidence="4" id="KW-0732">Signal</keyword>
<dbReference type="InterPro" id="IPR029019">
    <property type="entry name" value="HEX_eukaryotic_N"/>
</dbReference>
<dbReference type="PROSITE" id="PS50405">
    <property type="entry name" value="GST_CTER"/>
    <property type="match status" value="1"/>
</dbReference>
<sequence length="766" mass="87031">MSTPTLIGVPFSTYTRTMRMVFMHMGQDYKLEQVFPHSKSAYKYNPFGRVPSLLHKDKAIFETSAIRDYIDTVFGTDLTPKDLETRLLVDQMISVLSDYIFHHVVFGIAKPRDQYEKEGKTEEEITLLLESRLKNAGRIIQAVDSMIKGPFLCGDELTWADYFMYPAMADLYSLPERDFFAEKGPKLFNWYQMFEKRKEVVETYDAAICCLVSTLVESKTFLFPDPQTVNWYGTSAILSDRLRFSGIKNTYVKNAAERYSQLVKEEKWVPVQVPSTNFTVEATSETITGIDFKIQDNKAKLDIGVDESYSLTVPPKGGQIELRALTWVGALRALETFSQLVEQGPDDSLVIHTAYIRDKPTYGHRGILLDTSRQFYPVTSILRIIDAQVYNKMNVLHWHATDSQSWPLYFRSHPELSDKGAYSKKETYNPSDVRGIIAYAESRGIRVILEIDMPAHTASIGDSHPDLLICADEFWAEYATEPPAGQLNPINPEAISLVKDLIVESTVTFPDTLFHAGGDEINTACWDLSPQIRDYVKRKKFTSSNQVWFEFTNTILDFIINKTRKRPIIWEDPIKSGGSYPNSTVVQVWLSPPGTYTKLGHDVIITSYDYFYLDCGHGGWVGNDDRYISPTQSETTKDVFNYGGGGGSWCAPFKTWQRIYSYDMTLGIKETDAGKILGGEVAMWSEQTGPTVVEGRLFPRTAAAAEVYWSGSYDNEGKRRTVEDVSERFYDWGYRLQSRGINSEPVQPKYCHKHPGACDLNNSNTK</sequence>
<evidence type="ECO:0000256" key="2">
    <source>
        <dbReference type="ARBA" id="ARBA00006285"/>
    </source>
</evidence>
<dbReference type="SUPFAM" id="SSF55545">
    <property type="entry name" value="beta-N-acetylhexosaminidase-like domain"/>
    <property type="match status" value="1"/>
</dbReference>
<dbReference type="InterPro" id="IPR036249">
    <property type="entry name" value="Thioredoxin-like_sf"/>
</dbReference>
<feature type="domain" description="GST N-terminal" evidence="8">
    <location>
        <begin position="2"/>
        <end position="78"/>
    </location>
</feature>
<dbReference type="Gene3D" id="3.30.379.10">
    <property type="entry name" value="Chitobiase/beta-hexosaminidase domain 2-like"/>
    <property type="match status" value="1"/>
</dbReference>
<dbReference type="Pfam" id="PF14497">
    <property type="entry name" value="GST_C_3"/>
    <property type="match status" value="1"/>
</dbReference>
<dbReference type="EC" id="3.2.1.52" evidence="3"/>
<dbReference type="InterPro" id="IPR004045">
    <property type="entry name" value="Glutathione_S-Trfase_N"/>
</dbReference>